<evidence type="ECO:0000256" key="1">
    <source>
        <dbReference type="SAM" id="MobiDB-lite"/>
    </source>
</evidence>
<protein>
    <submittedName>
        <fullName evidence="2">Uncharacterized protein</fullName>
    </submittedName>
</protein>
<evidence type="ECO:0000313" key="3">
    <source>
        <dbReference type="Proteomes" id="UP000320762"/>
    </source>
</evidence>
<comment type="caution">
    <text evidence="2">The sequence shown here is derived from an EMBL/GenBank/DDBJ whole genome shotgun (WGS) entry which is preliminary data.</text>
</comment>
<name>A0A550BXR5_9AGAR</name>
<reference evidence="2 3" key="1">
    <citation type="journal article" date="2019" name="New Phytol.">
        <title>Comparative genomics reveals unique wood-decay strategies and fruiting body development in the Schizophyllaceae.</title>
        <authorList>
            <person name="Almasi E."/>
            <person name="Sahu N."/>
            <person name="Krizsan K."/>
            <person name="Balint B."/>
            <person name="Kovacs G.M."/>
            <person name="Kiss B."/>
            <person name="Cseklye J."/>
            <person name="Drula E."/>
            <person name="Henrissat B."/>
            <person name="Nagy I."/>
            <person name="Chovatia M."/>
            <person name="Adam C."/>
            <person name="LaButti K."/>
            <person name="Lipzen A."/>
            <person name="Riley R."/>
            <person name="Grigoriev I.V."/>
            <person name="Nagy L.G."/>
        </authorList>
    </citation>
    <scope>NUCLEOTIDE SEQUENCE [LARGE SCALE GENOMIC DNA]</scope>
    <source>
        <strain evidence="2 3">NL-1724</strain>
    </source>
</reference>
<organism evidence="2 3">
    <name type="scientific">Schizophyllum amplum</name>
    <dbReference type="NCBI Taxonomy" id="97359"/>
    <lineage>
        <taxon>Eukaryota</taxon>
        <taxon>Fungi</taxon>
        <taxon>Dikarya</taxon>
        <taxon>Basidiomycota</taxon>
        <taxon>Agaricomycotina</taxon>
        <taxon>Agaricomycetes</taxon>
        <taxon>Agaricomycetidae</taxon>
        <taxon>Agaricales</taxon>
        <taxon>Schizophyllaceae</taxon>
        <taxon>Schizophyllum</taxon>
    </lineage>
</organism>
<dbReference type="Proteomes" id="UP000320762">
    <property type="component" value="Unassembled WGS sequence"/>
</dbReference>
<keyword evidence="3" id="KW-1185">Reference proteome</keyword>
<feature type="non-terminal residue" evidence="2">
    <location>
        <position position="70"/>
    </location>
</feature>
<accession>A0A550BXR5</accession>
<feature type="region of interest" description="Disordered" evidence="1">
    <location>
        <begin position="1"/>
        <end position="23"/>
    </location>
</feature>
<sequence>MTVSTSTTHAHEPGRYRRKHRIHAEQGTSCNARPFPRCQLAIHAPSRSTDPLYIFPSIRECCHHRLPRRD</sequence>
<evidence type="ECO:0000313" key="2">
    <source>
        <dbReference type="EMBL" id="TRM57337.1"/>
    </source>
</evidence>
<proteinExistence type="predicted"/>
<dbReference type="EMBL" id="VDMD01000049">
    <property type="protein sequence ID" value="TRM57337.1"/>
    <property type="molecule type" value="Genomic_DNA"/>
</dbReference>
<gene>
    <name evidence="2" type="ORF">BD626DRAFT_515372</name>
</gene>
<dbReference type="AlphaFoldDB" id="A0A550BXR5"/>